<dbReference type="EMBL" id="CP020660">
    <property type="protein sequence ID" value="ATF09182.1"/>
    <property type="molecule type" value="Genomic_DNA"/>
</dbReference>
<keyword evidence="2" id="KW-1185">Reference proteome</keyword>
<accession>A0A291B853</accession>
<evidence type="ECO:0000313" key="1">
    <source>
        <dbReference type="EMBL" id="ATF09182.1"/>
    </source>
</evidence>
<proteinExistence type="predicted"/>
<organism evidence="1 2">
    <name type="scientific">Candidatus Enterovibrio altilux</name>
    <dbReference type="NCBI Taxonomy" id="1927128"/>
    <lineage>
        <taxon>Bacteria</taxon>
        <taxon>Pseudomonadati</taxon>
        <taxon>Pseudomonadota</taxon>
        <taxon>Gammaproteobacteria</taxon>
        <taxon>Vibrionales</taxon>
        <taxon>Vibrionaceae</taxon>
        <taxon>Enterovibrio</taxon>
    </lineage>
</organism>
<name>A0A291B853_9GAMM</name>
<gene>
    <name evidence="1" type="ORF">BTN50_0664</name>
</gene>
<dbReference type="KEGG" id="elux:BTN50_0664"/>
<sequence>MKDKKILFSVQTLDADFDVLLDYVSVLSDNVDTALFLVVDTERRI</sequence>
<dbReference type="RefSeq" id="WP_161492924.1">
    <property type="nucleotide sequence ID" value="NZ_CP020660.1"/>
</dbReference>
<reference evidence="2" key="1">
    <citation type="submission" date="2017-04" db="EMBL/GenBank/DDBJ databases">
        <title>Genome evolution of the luminous symbionts of deep sea anglerfish.</title>
        <authorList>
            <person name="Hendry T.A."/>
        </authorList>
    </citation>
    <scope>NUCLEOTIDE SEQUENCE [LARGE SCALE GENOMIC DNA]</scope>
</reference>
<dbReference type="AlphaFoldDB" id="A0A291B853"/>
<evidence type="ECO:0000313" key="2">
    <source>
        <dbReference type="Proteomes" id="UP000218160"/>
    </source>
</evidence>
<protein>
    <submittedName>
        <fullName evidence="1">Uncharacterized protein</fullName>
    </submittedName>
</protein>
<dbReference type="Proteomes" id="UP000218160">
    <property type="component" value="Chromosome 1"/>
</dbReference>